<name>A0A1I0T406_9BACL</name>
<sequence length="299" mass="33492">MKIGIIGGGAIGLLLAAYLSDEHKVTVYTRRSIQAQRLMREGLRFVKRGETKRISLQAMPFTNAHIHDDLVFVTVKQYDIAAIIHRQNQFDHVETVVFLQNGMGHVKWLSSFTKQNVIVGTVEHGALKHDDHTVEHTGIGKIVLASFHGTFGQAAMLAKENIHDFPFEIASDWESVLVKKLTVNAVINPLTALLRVKNGELLKVKPYYEMMTLLFSELKQVLPIEDEQAAWNHIVNVCEKTADNYSSMFMDISQRRKTEIDAILGYVLEKGKELGVALPISRFLFAAIKGMEEGGAKHG</sequence>
<accession>A0A1I0T406</accession>
<dbReference type="OrthoDB" id="9800163at2"/>
<dbReference type="AlphaFoldDB" id="A0A1I0T406"/>
<keyword evidence="8 11" id="KW-0560">Oxidoreductase</keyword>
<dbReference type="InterPro" id="IPR003710">
    <property type="entry name" value="ApbA"/>
</dbReference>
<evidence type="ECO:0000256" key="11">
    <source>
        <dbReference type="RuleBase" id="RU362068"/>
    </source>
</evidence>
<evidence type="ECO:0000256" key="9">
    <source>
        <dbReference type="ARBA" id="ARBA00032024"/>
    </source>
</evidence>
<evidence type="ECO:0000256" key="6">
    <source>
        <dbReference type="ARBA" id="ARBA00022655"/>
    </source>
</evidence>
<protein>
    <recommendedName>
        <fullName evidence="5 11">2-dehydropantoate 2-reductase</fullName>
        <ecNumber evidence="4 11">1.1.1.169</ecNumber>
    </recommendedName>
    <alternativeName>
        <fullName evidence="9 11">Ketopantoate reductase</fullName>
    </alternativeName>
</protein>
<feature type="domain" description="Ketopantoate reductase N-terminal" evidence="12">
    <location>
        <begin position="3"/>
        <end position="147"/>
    </location>
</feature>
<evidence type="ECO:0000313" key="15">
    <source>
        <dbReference type="Proteomes" id="UP000198650"/>
    </source>
</evidence>
<feature type="domain" description="Ketopantoate reductase C-terminal" evidence="13">
    <location>
        <begin position="173"/>
        <end position="292"/>
    </location>
</feature>
<keyword evidence="6 11" id="KW-0566">Pantothenate biosynthesis</keyword>
<evidence type="ECO:0000256" key="4">
    <source>
        <dbReference type="ARBA" id="ARBA00013014"/>
    </source>
</evidence>
<comment type="catalytic activity">
    <reaction evidence="10 11">
        <text>(R)-pantoate + NADP(+) = 2-dehydropantoate + NADPH + H(+)</text>
        <dbReference type="Rhea" id="RHEA:16233"/>
        <dbReference type="ChEBI" id="CHEBI:11561"/>
        <dbReference type="ChEBI" id="CHEBI:15378"/>
        <dbReference type="ChEBI" id="CHEBI:15980"/>
        <dbReference type="ChEBI" id="CHEBI:57783"/>
        <dbReference type="ChEBI" id="CHEBI:58349"/>
        <dbReference type="EC" id="1.1.1.169"/>
    </reaction>
</comment>
<keyword evidence="7 11" id="KW-0521">NADP</keyword>
<dbReference type="GO" id="GO:0015940">
    <property type="term" value="P:pantothenate biosynthetic process"/>
    <property type="evidence" value="ECO:0007669"/>
    <property type="project" value="UniProtKB-UniPathway"/>
</dbReference>
<dbReference type="SUPFAM" id="SSF51735">
    <property type="entry name" value="NAD(P)-binding Rossmann-fold domains"/>
    <property type="match status" value="1"/>
</dbReference>
<evidence type="ECO:0000259" key="13">
    <source>
        <dbReference type="Pfam" id="PF08546"/>
    </source>
</evidence>
<comment type="similarity">
    <text evidence="3 11">Belongs to the ketopantoate reductase family.</text>
</comment>
<dbReference type="InterPro" id="IPR013328">
    <property type="entry name" value="6PGD_dom2"/>
</dbReference>
<dbReference type="Pfam" id="PF02558">
    <property type="entry name" value="ApbA"/>
    <property type="match status" value="1"/>
</dbReference>
<evidence type="ECO:0000256" key="8">
    <source>
        <dbReference type="ARBA" id="ARBA00023002"/>
    </source>
</evidence>
<dbReference type="EMBL" id="FOJS01000012">
    <property type="protein sequence ID" value="SFA46528.1"/>
    <property type="molecule type" value="Genomic_DNA"/>
</dbReference>
<dbReference type="SUPFAM" id="SSF48179">
    <property type="entry name" value="6-phosphogluconate dehydrogenase C-terminal domain-like"/>
    <property type="match status" value="1"/>
</dbReference>
<evidence type="ECO:0000256" key="10">
    <source>
        <dbReference type="ARBA" id="ARBA00048793"/>
    </source>
</evidence>
<dbReference type="Pfam" id="PF08546">
    <property type="entry name" value="ApbA_C"/>
    <property type="match status" value="1"/>
</dbReference>
<keyword evidence="15" id="KW-1185">Reference proteome</keyword>
<dbReference type="InterPro" id="IPR013752">
    <property type="entry name" value="KPA_reductase"/>
</dbReference>
<dbReference type="InterPro" id="IPR008927">
    <property type="entry name" value="6-PGluconate_DH-like_C_sf"/>
</dbReference>
<dbReference type="Proteomes" id="UP000198650">
    <property type="component" value="Unassembled WGS sequence"/>
</dbReference>
<dbReference type="InterPro" id="IPR013332">
    <property type="entry name" value="KPR_N"/>
</dbReference>
<gene>
    <name evidence="14" type="ORF">SAMN05192569_101249</name>
</gene>
<comment type="pathway">
    <text evidence="2 11">Cofactor biosynthesis; (R)-pantothenate biosynthesis; (R)-pantoate from 3-methyl-2-oxobutanoate: step 2/2.</text>
</comment>
<dbReference type="RefSeq" id="WP_090948893.1">
    <property type="nucleotide sequence ID" value="NZ_FOJS01000012.1"/>
</dbReference>
<evidence type="ECO:0000256" key="3">
    <source>
        <dbReference type="ARBA" id="ARBA00007870"/>
    </source>
</evidence>
<dbReference type="InterPro" id="IPR050838">
    <property type="entry name" value="Ketopantoate_reductase"/>
</dbReference>
<dbReference type="NCBIfam" id="NF005093">
    <property type="entry name" value="PRK06522.2-4"/>
    <property type="match status" value="1"/>
</dbReference>
<dbReference type="STRING" id="186116.SAMN05192569_101249"/>
<evidence type="ECO:0000256" key="7">
    <source>
        <dbReference type="ARBA" id="ARBA00022857"/>
    </source>
</evidence>
<dbReference type="PANTHER" id="PTHR43765">
    <property type="entry name" value="2-DEHYDROPANTOATE 2-REDUCTASE-RELATED"/>
    <property type="match status" value="1"/>
</dbReference>
<dbReference type="GO" id="GO:0005737">
    <property type="term" value="C:cytoplasm"/>
    <property type="evidence" value="ECO:0007669"/>
    <property type="project" value="TreeGrafter"/>
</dbReference>
<dbReference type="GO" id="GO:0008677">
    <property type="term" value="F:2-dehydropantoate 2-reductase activity"/>
    <property type="evidence" value="ECO:0007669"/>
    <property type="project" value="UniProtKB-EC"/>
</dbReference>
<evidence type="ECO:0000256" key="1">
    <source>
        <dbReference type="ARBA" id="ARBA00002919"/>
    </source>
</evidence>
<dbReference type="EC" id="1.1.1.169" evidence="4 11"/>
<dbReference type="InterPro" id="IPR036291">
    <property type="entry name" value="NAD(P)-bd_dom_sf"/>
</dbReference>
<organism evidence="14 15">
    <name type="scientific">Parageobacillus thermantarcticus</name>
    <dbReference type="NCBI Taxonomy" id="186116"/>
    <lineage>
        <taxon>Bacteria</taxon>
        <taxon>Bacillati</taxon>
        <taxon>Bacillota</taxon>
        <taxon>Bacilli</taxon>
        <taxon>Bacillales</taxon>
        <taxon>Anoxybacillaceae</taxon>
        <taxon>Parageobacillus</taxon>
    </lineage>
</organism>
<evidence type="ECO:0000256" key="2">
    <source>
        <dbReference type="ARBA" id="ARBA00004994"/>
    </source>
</evidence>
<evidence type="ECO:0000313" key="14">
    <source>
        <dbReference type="EMBL" id="SFA46528.1"/>
    </source>
</evidence>
<comment type="function">
    <text evidence="1 11">Catalyzes the NADPH-dependent reduction of ketopantoate into pantoic acid.</text>
</comment>
<dbReference type="GO" id="GO:0050661">
    <property type="term" value="F:NADP binding"/>
    <property type="evidence" value="ECO:0007669"/>
    <property type="project" value="TreeGrafter"/>
</dbReference>
<dbReference type="PANTHER" id="PTHR43765:SF2">
    <property type="entry name" value="2-DEHYDROPANTOATE 2-REDUCTASE"/>
    <property type="match status" value="1"/>
</dbReference>
<dbReference type="Gene3D" id="3.40.50.720">
    <property type="entry name" value="NAD(P)-binding Rossmann-like Domain"/>
    <property type="match status" value="1"/>
</dbReference>
<dbReference type="UniPathway" id="UPA00028">
    <property type="reaction ID" value="UER00004"/>
</dbReference>
<reference evidence="15" key="1">
    <citation type="submission" date="2016-10" db="EMBL/GenBank/DDBJ databases">
        <authorList>
            <person name="Varghese N."/>
            <person name="Submissions S."/>
        </authorList>
    </citation>
    <scope>NUCLEOTIDE SEQUENCE [LARGE SCALE GENOMIC DNA]</scope>
    <source>
        <strain evidence="15">M1</strain>
    </source>
</reference>
<dbReference type="Gene3D" id="1.10.1040.10">
    <property type="entry name" value="N-(1-d-carboxylethyl)-l-norvaline Dehydrogenase, domain 2"/>
    <property type="match status" value="1"/>
</dbReference>
<proteinExistence type="inferred from homology"/>
<dbReference type="NCBIfam" id="TIGR00745">
    <property type="entry name" value="apbA_panE"/>
    <property type="match status" value="1"/>
</dbReference>
<evidence type="ECO:0000256" key="5">
    <source>
        <dbReference type="ARBA" id="ARBA00019465"/>
    </source>
</evidence>
<evidence type="ECO:0000259" key="12">
    <source>
        <dbReference type="Pfam" id="PF02558"/>
    </source>
</evidence>